<dbReference type="EMBL" id="SMKU01000047">
    <property type="protein sequence ID" value="TDD91018.1"/>
    <property type="molecule type" value="Genomic_DNA"/>
</dbReference>
<keyword evidence="5" id="KW-1185">Reference proteome</keyword>
<dbReference type="AlphaFoldDB" id="A0A4R5BV58"/>
<evidence type="ECO:0000313" key="4">
    <source>
        <dbReference type="EMBL" id="TDD91018.1"/>
    </source>
</evidence>
<keyword evidence="1 4" id="KW-0808">Transferase</keyword>
<dbReference type="Pfam" id="PF00583">
    <property type="entry name" value="Acetyltransf_1"/>
    <property type="match status" value="1"/>
</dbReference>
<dbReference type="PANTHER" id="PTHR43877">
    <property type="entry name" value="AMINOALKYLPHOSPHONATE N-ACETYLTRANSFERASE-RELATED-RELATED"/>
    <property type="match status" value="1"/>
</dbReference>
<feature type="domain" description="N-acetyltransferase" evidence="3">
    <location>
        <begin position="2"/>
        <end position="172"/>
    </location>
</feature>
<dbReference type="InterPro" id="IPR000182">
    <property type="entry name" value="GNAT_dom"/>
</dbReference>
<organism evidence="4 5">
    <name type="scientific">Actinomadura rubrisoli</name>
    <dbReference type="NCBI Taxonomy" id="2530368"/>
    <lineage>
        <taxon>Bacteria</taxon>
        <taxon>Bacillati</taxon>
        <taxon>Actinomycetota</taxon>
        <taxon>Actinomycetes</taxon>
        <taxon>Streptosporangiales</taxon>
        <taxon>Thermomonosporaceae</taxon>
        <taxon>Actinomadura</taxon>
    </lineage>
</organism>
<dbReference type="Proteomes" id="UP000294513">
    <property type="component" value="Unassembled WGS sequence"/>
</dbReference>
<evidence type="ECO:0000256" key="2">
    <source>
        <dbReference type="ARBA" id="ARBA00023315"/>
    </source>
</evidence>
<reference evidence="4 5" key="1">
    <citation type="submission" date="2019-03" db="EMBL/GenBank/DDBJ databases">
        <title>Draft genome sequences of novel Actinobacteria.</title>
        <authorList>
            <person name="Sahin N."/>
            <person name="Ay H."/>
            <person name="Saygin H."/>
        </authorList>
    </citation>
    <scope>NUCLEOTIDE SEQUENCE [LARGE SCALE GENOMIC DNA]</scope>
    <source>
        <strain evidence="4 5">H3C3</strain>
    </source>
</reference>
<sequence>MLIIRFAEPRDAEAVESARSRSWRAAYDGLLPPSVIDDLTGSGEVERRRGWHAANPLGRMLLAEIDGAPAGMAAYGPERRAPIGPVPGRARLEVYGLYVAPEHWSAGVGRALLERVMDEGRAAGHDRLVLWVLETNERARRFYARAGLEPTGRTDADLRGHIITEVRYERDL</sequence>
<keyword evidence="2" id="KW-0012">Acyltransferase</keyword>
<dbReference type="CDD" id="cd04301">
    <property type="entry name" value="NAT_SF"/>
    <property type="match status" value="1"/>
</dbReference>
<dbReference type="Gene3D" id="3.40.630.30">
    <property type="match status" value="1"/>
</dbReference>
<dbReference type="InterPro" id="IPR050832">
    <property type="entry name" value="Bact_Acetyltransf"/>
</dbReference>
<protein>
    <submittedName>
        <fullName evidence="4">GNAT family N-acetyltransferase</fullName>
    </submittedName>
</protein>
<dbReference type="SUPFAM" id="SSF55729">
    <property type="entry name" value="Acyl-CoA N-acyltransferases (Nat)"/>
    <property type="match status" value="1"/>
</dbReference>
<dbReference type="RefSeq" id="WP_131892522.1">
    <property type="nucleotide sequence ID" value="NZ_SMKU01000047.1"/>
</dbReference>
<gene>
    <name evidence="4" type="ORF">E1298_12435</name>
</gene>
<dbReference type="GO" id="GO:0016747">
    <property type="term" value="F:acyltransferase activity, transferring groups other than amino-acyl groups"/>
    <property type="evidence" value="ECO:0007669"/>
    <property type="project" value="InterPro"/>
</dbReference>
<evidence type="ECO:0000256" key="1">
    <source>
        <dbReference type="ARBA" id="ARBA00022679"/>
    </source>
</evidence>
<evidence type="ECO:0000259" key="3">
    <source>
        <dbReference type="PROSITE" id="PS51186"/>
    </source>
</evidence>
<accession>A0A4R5BV58</accession>
<name>A0A4R5BV58_9ACTN</name>
<dbReference type="PROSITE" id="PS51186">
    <property type="entry name" value="GNAT"/>
    <property type="match status" value="1"/>
</dbReference>
<dbReference type="InterPro" id="IPR016181">
    <property type="entry name" value="Acyl_CoA_acyltransferase"/>
</dbReference>
<dbReference type="OrthoDB" id="5243635at2"/>
<comment type="caution">
    <text evidence="4">The sequence shown here is derived from an EMBL/GenBank/DDBJ whole genome shotgun (WGS) entry which is preliminary data.</text>
</comment>
<proteinExistence type="predicted"/>
<evidence type="ECO:0000313" key="5">
    <source>
        <dbReference type="Proteomes" id="UP000294513"/>
    </source>
</evidence>